<dbReference type="InParanoid" id="A0A0V1AXE1"/>
<accession>A0A0V1AXE1</accession>
<dbReference type="OrthoDB" id="5920710at2759"/>
<proteinExistence type="predicted"/>
<evidence type="ECO:0000313" key="1">
    <source>
        <dbReference type="EMBL" id="KRY29321.1"/>
    </source>
</evidence>
<dbReference type="EMBL" id="JYDH01000174">
    <property type="protein sequence ID" value="KRY29321.1"/>
    <property type="molecule type" value="Genomic_DNA"/>
</dbReference>
<dbReference type="AlphaFoldDB" id="A0A0V1AXE1"/>
<gene>
    <name evidence="1" type="ORF">T01_3834</name>
</gene>
<sequence length="61" mass="6834">MTTLVILNLPGSHRRKDLQQFSPCLEEDGILRVGGRLALSDLPQETKNPCCSRMVMTWSSC</sequence>
<dbReference type="Proteomes" id="UP000054776">
    <property type="component" value="Unassembled WGS sequence"/>
</dbReference>
<comment type="caution">
    <text evidence="1">The sequence shown here is derived from an EMBL/GenBank/DDBJ whole genome shotgun (WGS) entry which is preliminary data.</text>
</comment>
<organism evidence="1 2">
    <name type="scientific">Trichinella spiralis</name>
    <name type="common">Trichina worm</name>
    <dbReference type="NCBI Taxonomy" id="6334"/>
    <lineage>
        <taxon>Eukaryota</taxon>
        <taxon>Metazoa</taxon>
        <taxon>Ecdysozoa</taxon>
        <taxon>Nematoda</taxon>
        <taxon>Enoplea</taxon>
        <taxon>Dorylaimia</taxon>
        <taxon>Trichinellida</taxon>
        <taxon>Trichinellidae</taxon>
        <taxon>Trichinella</taxon>
    </lineage>
</organism>
<protein>
    <submittedName>
        <fullName evidence="1">Uncharacterized protein</fullName>
    </submittedName>
</protein>
<keyword evidence="2" id="KW-1185">Reference proteome</keyword>
<name>A0A0V1AXE1_TRISP</name>
<reference evidence="1 2" key="1">
    <citation type="submission" date="2015-01" db="EMBL/GenBank/DDBJ databases">
        <title>Evolution of Trichinella species and genotypes.</title>
        <authorList>
            <person name="Korhonen P.K."/>
            <person name="Edoardo P."/>
            <person name="Giuseppe L.R."/>
            <person name="Gasser R.B."/>
        </authorList>
    </citation>
    <scope>NUCLEOTIDE SEQUENCE [LARGE SCALE GENOMIC DNA]</scope>
    <source>
        <strain evidence="1">ISS3</strain>
    </source>
</reference>
<evidence type="ECO:0000313" key="2">
    <source>
        <dbReference type="Proteomes" id="UP000054776"/>
    </source>
</evidence>